<dbReference type="Proteomes" id="UP000320672">
    <property type="component" value="Chromosome"/>
</dbReference>
<feature type="transmembrane region" description="Helical" evidence="5">
    <location>
        <begin position="115"/>
        <end position="134"/>
    </location>
</feature>
<dbReference type="RefSeq" id="WP_145354595.1">
    <property type="nucleotide sequence ID" value="NZ_CP036262.1"/>
</dbReference>
<dbReference type="InterPro" id="IPR007829">
    <property type="entry name" value="TM2"/>
</dbReference>
<dbReference type="Pfam" id="PF05154">
    <property type="entry name" value="TM2"/>
    <property type="match status" value="2"/>
</dbReference>
<sequence length="149" mass="16641">MSNTHQTAPVHAAGSPSDVPPTHPAFFGYLFWIVGFFGVHRFYYGKNLTGILWFFTGGVFLIGWIIDLFLIPQMAEEAEAKYPAGPYDYNLAWLLLLLLGVFGAHRFYMGKIGTGILYALTGGLFGIGIVYDTLTINDQLTDLNLEERR</sequence>
<keyword evidence="4 5" id="KW-0472">Membrane</keyword>
<evidence type="ECO:0000313" key="8">
    <source>
        <dbReference type="Proteomes" id="UP000320672"/>
    </source>
</evidence>
<dbReference type="OrthoDB" id="2004788at2"/>
<feature type="transmembrane region" description="Helical" evidence="5">
    <location>
        <begin position="91"/>
        <end position="108"/>
    </location>
</feature>
<evidence type="ECO:0000259" key="6">
    <source>
        <dbReference type="Pfam" id="PF05154"/>
    </source>
</evidence>
<evidence type="ECO:0000313" key="7">
    <source>
        <dbReference type="EMBL" id="QDS96452.1"/>
    </source>
</evidence>
<evidence type="ECO:0000256" key="3">
    <source>
        <dbReference type="ARBA" id="ARBA00022989"/>
    </source>
</evidence>
<proteinExistence type="predicted"/>
<reference evidence="7 8" key="1">
    <citation type="submission" date="2019-02" db="EMBL/GenBank/DDBJ databases">
        <title>Deep-cultivation of Planctomycetes and their phenomic and genomic characterization uncovers novel biology.</title>
        <authorList>
            <person name="Wiegand S."/>
            <person name="Jogler M."/>
            <person name="Boedeker C."/>
            <person name="Pinto D."/>
            <person name="Vollmers J."/>
            <person name="Rivas-Marin E."/>
            <person name="Kohn T."/>
            <person name="Peeters S.H."/>
            <person name="Heuer A."/>
            <person name="Rast P."/>
            <person name="Oberbeckmann S."/>
            <person name="Bunk B."/>
            <person name="Jeske O."/>
            <person name="Meyerdierks A."/>
            <person name="Storesund J.E."/>
            <person name="Kallscheuer N."/>
            <person name="Luecker S."/>
            <person name="Lage O.M."/>
            <person name="Pohl T."/>
            <person name="Merkel B.J."/>
            <person name="Hornburger P."/>
            <person name="Mueller R.-W."/>
            <person name="Bruemmer F."/>
            <person name="Labrenz M."/>
            <person name="Spormann A.M."/>
            <person name="Op den Camp H."/>
            <person name="Overmann J."/>
            <person name="Amann R."/>
            <person name="Jetten M.S.M."/>
            <person name="Mascher T."/>
            <person name="Medema M.H."/>
            <person name="Devos D.P."/>
            <person name="Kaster A.-K."/>
            <person name="Ovreas L."/>
            <person name="Rohde M."/>
            <person name="Galperin M.Y."/>
            <person name="Jogler C."/>
        </authorList>
    </citation>
    <scope>NUCLEOTIDE SEQUENCE [LARGE SCALE GENOMIC DNA]</scope>
    <source>
        <strain evidence="7 8">FF011L</strain>
    </source>
</reference>
<dbReference type="EMBL" id="CP036262">
    <property type="protein sequence ID" value="QDS96452.1"/>
    <property type="molecule type" value="Genomic_DNA"/>
</dbReference>
<organism evidence="7 8">
    <name type="scientific">Roseimaritima multifibrata</name>
    <dbReference type="NCBI Taxonomy" id="1930274"/>
    <lineage>
        <taxon>Bacteria</taxon>
        <taxon>Pseudomonadati</taxon>
        <taxon>Planctomycetota</taxon>
        <taxon>Planctomycetia</taxon>
        <taxon>Pirellulales</taxon>
        <taxon>Pirellulaceae</taxon>
        <taxon>Roseimaritima</taxon>
    </lineage>
</organism>
<evidence type="ECO:0000256" key="1">
    <source>
        <dbReference type="ARBA" id="ARBA00004141"/>
    </source>
</evidence>
<evidence type="ECO:0000256" key="2">
    <source>
        <dbReference type="ARBA" id="ARBA00022692"/>
    </source>
</evidence>
<name>A0A517MNJ9_9BACT</name>
<keyword evidence="3 5" id="KW-1133">Transmembrane helix</keyword>
<evidence type="ECO:0000256" key="5">
    <source>
        <dbReference type="SAM" id="Phobius"/>
    </source>
</evidence>
<feature type="transmembrane region" description="Helical" evidence="5">
    <location>
        <begin position="51"/>
        <end position="71"/>
    </location>
</feature>
<dbReference type="PANTHER" id="PTHR21016:SF25">
    <property type="entry name" value="TM2 DOMAIN-CONTAINING PROTEIN DDB_G0277895-RELATED"/>
    <property type="match status" value="1"/>
</dbReference>
<feature type="domain" description="TM2" evidence="6">
    <location>
        <begin position="28"/>
        <end position="69"/>
    </location>
</feature>
<gene>
    <name evidence="7" type="ORF">FF011L_52630</name>
</gene>
<feature type="domain" description="TM2" evidence="6">
    <location>
        <begin position="87"/>
        <end position="133"/>
    </location>
</feature>
<comment type="subcellular location">
    <subcellularLocation>
        <location evidence="1">Membrane</location>
        <topology evidence="1">Multi-pass membrane protein</topology>
    </subcellularLocation>
</comment>
<dbReference type="GO" id="GO:0016020">
    <property type="term" value="C:membrane"/>
    <property type="evidence" value="ECO:0007669"/>
    <property type="project" value="UniProtKB-SubCell"/>
</dbReference>
<dbReference type="InterPro" id="IPR050932">
    <property type="entry name" value="TM2D1-3-like"/>
</dbReference>
<dbReference type="KEGG" id="rml:FF011L_52630"/>
<keyword evidence="8" id="KW-1185">Reference proteome</keyword>
<feature type="transmembrane region" description="Helical" evidence="5">
    <location>
        <begin position="26"/>
        <end position="44"/>
    </location>
</feature>
<protein>
    <submittedName>
        <fullName evidence="7">TM2 domain protein</fullName>
    </submittedName>
</protein>
<evidence type="ECO:0000256" key="4">
    <source>
        <dbReference type="ARBA" id="ARBA00023136"/>
    </source>
</evidence>
<accession>A0A517MNJ9</accession>
<dbReference type="PANTHER" id="PTHR21016">
    <property type="entry name" value="BETA-AMYLOID BINDING PROTEIN-RELATED"/>
    <property type="match status" value="1"/>
</dbReference>
<dbReference type="AlphaFoldDB" id="A0A517MNJ9"/>
<keyword evidence="2 5" id="KW-0812">Transmembrane</keyword>